<comment type="similarity">
    <text evidence="2">In the C-terminal section; belongs to the class-I pyridoxal-phosphate-dependent aminotransferase family.</text>
</comment>
<dbReference type="GO" id="GO:0003700">
    <property type="term" value="F:DNA-binding transcription factor activity"/>
    <property type="evidence" value="ECO:0007669"/>
    <property type="project" value="InterPro"/>
</dbReference>
<organism evidence="9 10">
    <name type="scientific">Niallia taxi</name>
    <dbReference type="NCBI Taxonomy" id="2499688"/>
    <lineage>
        <taxon>Bacteria</taxon>
        <taxon>Bacillati</taxon>
        <taxon>Bacillota</taxon>
        <taxon>Bacilli</taxon>
        <taxon>Bacillales</taxon>
        <taxon>Bacillaceae</taxon>
        <taxon>Niallia</taxon>
    </lineage>
</organism>
<keyword evidence="5" id="KW-0805">Transcription regulation</keyword>
<dbReference type="RefSeq" id="WP_127742082.1">
    <property type="nucleotide sequence ID" value="NZ_RZTZ01000019.1"/>
</dbReference>
<gene>
    <name evidence="9" type="ORF">EM808_25240</name>
</gene>
<reference evidence="9 10" key="1">
    <citation type="submission" date="2019-01" db="EMBL/GenBank/DDBJ databases">
        <title>Bacillus sp. M5HDSG1-1, whole genome shotgun sequence.</title>
        <authorList>
            <person name="Tuo L."/>
        </authorList>
    </citation>
    <scope>NUCLEOTIDE SEQUENCE [LARGE SCALE GENOMIC DNA]</scope>
    <source>
        <strain evidence="9 10">M5HDSG1-1</strain>
    </source>
</reference>
<dbReference type="Pfam" id="PF00155">
    <property type="entry name" value="Aminotran_1_2"/>
    <property type="match status" value="1"/>
</dbReference>
<dbReference type="GO" id="GO:0008483">
    <property type="term" value="F:transaminase activity"/>
    <property type="evidence" value="ECO:0007669"/>
    <property type="project" value="UniProtKB-KW"/>
</dbReference>
<evidence type="ECO:0000256" key="7">
    <source>
        <dbReference type="ARBA" id="ARBA00023163"/>
    </source>
</evidence>
<dbReference type="SMART" id="SM00345">
    <property type="entry name" value="HTH_GNTR"/>
    <property type="match status" value="1"/>
</dbReference>
<evidence type="ECO:0000313" key="10">
    <source>
        <dbReference type="Proteomes" id="UP000288024"/>
    </source>
</evidence>
<dbReference type="GO" id="GO:0003677">
    <property type="term" value="F:DNA binding"/>
    <property type="evidence" value="ECO:0007669"/>
    <property type="project" value="UniProtKB-KW"/>
</dbReference>
<dbReference type="CDD" id="cd00609">
    <property type="entry name" value="AAT_like"/>
    <property type="match status" value="1"/>
</dbReference>
<proteinExistence type="inferred from homology"/>
<sequence length="467" mass="53667">MIEITPLLESEHKSPLYIQLSNYIKQEIYSKRIKPGEKLPSKRKLADHLGLSINTIQNAYEQLISEGLVDSKLRKGLYIKVLEDELPHEFIDNDKSQLSSCEKSINIEFDFNSGKVDLEHFPYSFWKNLSIQSLYEDQGELLNIGNPQGELLLREEIANYLFMSRGVKCSPEQIVIGAGTQVLITLLSLLIDKEILYGLENPGFHRTKKLLQDLGKATIAIPLDNEGINIEQLIYSGASVVYVTPSHQFPIGMIMPLNRRLELLKWAQSNDGYIIEDDYDGEYRYEGKPIPSLQGLDKLGHVVYMGTFSKALIPSIRISYMVLPPRLLKKYQENLLLYKQTVSRLHQDTLYRFMKEGYWQSHLNKMRTLYRKKHFFLMDSINKHLNNKVKVIGEKSGLHLILQVDKSWQEKELVDRALKEGVKVYPLSVYYENGINVNSSVLLGFGGLSETQIDIGIQLLKKAWQID</sequence>
<keyword evidence="4" id="KW-0663">Pyridoxal phosphate</keyword>
<evidence type="ECO:0000256" key="5">
    <source>
        <dbReference type="ARBA" id="ARBA00023015"/>
    </source>
</evidence>
<keyword evidence="3 9" id="KW-0032">Aminotransferase</keyword>
<dbReference type="InterPro" id="IPR051446">
    <property type="entry name" value="HTH_trans_reg/aminotransferase"/>
</dbReference>
<dbReference type="SUPFAM" id="SSF53383">
    <property type="entry name" value="PLP-dependent transferases"/>
    <property type="match status" value="1"/>
</dbReference>
<dbReference type="Pfam" id="PF00392">
    <property type="entry name" value="GntR"/>
    <property type="match status" value="1"/>
</dbReference>
<evidence type="ECO:0000256" key="6">
    <source>
        <dbReference type="ARBA" id="ARBA00023125"/>
    </source>
</evidence>
<dbReference type="PANTHER" id="PTHR46577:SF1">
    <property type="entry name" value="HTH-TYPE TRANSCRIPTIONAL REGULATORY PROTEIN GABR"/>
    <property type="match status" value="1"/>
</dbReference>
<dbReference type="SUPFAM" id="SSF46785">
    <property type="entry name" value="Winged helix' DNA-binding domain"/>
    <property type="match status" value="1"/>
</dbReference>
<accession>A0A3S2TR14</accession>
<dbReference type="CDD" id="cd07377">
    <property type="entry name" value="WHTH_GntR"/>
    <property type="match status" value="1"/>
</dbReference>
<comment type="cofactor">
    <cofactor evidence="1">
        <name>pyridoxal 5'-phosphate</name>
        <dbReference type="ChEBI" id="CHEBI:597326"/>
    </cofactor>
</comment>
<dbReference type="InterPro" id="IPR015421">
    <property type="entry name" value="PyrdxlP-dep_Trfase_major"/>
</dbReference>
<keyword evidence="7" id="KW-0804">Transcription</keyword>
<dbReference type="GO" id="GO:0030170">
    <property type="term" value="F:pyridoxal phosphate binding"/>
    <property type="evidence" value="ECO:0007669"/>
    <property type="project" value="InterPro"/>
</dbReference>
<keyword evidence="9" id="KW-0808">Transferase</keyword>
<protein>
    <submittedName>
        <fullName evidence="9">PLP-dependent aminotransferase family protein</fullName>
    </submittedName>
</protein>
<feature type="domain" description="HTH gntR-type" evidence="8">
    <location>
        <begin position="14"/>
        <end position="82"/>
    </location>
</feature>
<evidence type="ECO:0000256" key="4">
    <source>
        <dbReference type="ARBA" id="ARBA00022898"/>
    </source>
</evidence>
<dbReference type="EMBL" id="RZTZ01000019">
    <property type="protein sequence ID" value="RVT57103.1"/>
    <property type="molecule type" value="Genomic_DNA"/>
</dbReference>
<dbReference type="InterPro" id="IPR015424">
    <property type="entry name" value="PyrdxlP-dep_Trfase"/>
</dbReference>
<keyword evidence="10" id="KW-1185">Reference proteome</keyword>
<evidence type="ECO:0000313" key="9">
    <source>
        <dbReference type="EMBL" id="RVT57103.1"/>
    </source>
</evidence>
<dbReference type="InterPro" id="IPR036390">
    <property type="entry name" value="WH_DNA-bd_sf"/>
</dbReference>
<comment type="caution">
    <text evidence="9">The sequence shown here is derived from an EMBL/GenBank/DDBJ whole genome shotgun (WGS) entry which is preliminary data.</text>
</comment>
<evidence type="ECO:0000256" key="1">
    <source>
        <dbReference type="ARBA" id="ARBA00001933"/>
    </source>
</evidence>
<evidence type="ECO:0000259" key="8">
    <source>
        <dbReference type="PROSITE" id="PS50949"/>
    </source>
</evidence>
<dbReference type="InterPro" id="IPR000524">
    <property type="entry name" value="Tscrpt_reg_HTH_GntR"/>
</dbReference>
<dbReference type="Proteomes" id="UP000288024">
    <property type="component" value="Unassembled WGS sequence"/>
</dbReference>
<evidence type="ECO:0000256" key="3">
    <source>
        <dbReference type="ARBA" id="ARBA00022576"/>
    </source>
</evidence>
<dbReference type="InterPro" id="IPR036388">
    <property type="entry name" value="WH-like_DNA-bd_sf"/>
</dbReference>
<dbReference type="PANTHER" id="PTHR46577">
    <property type="entry name" value="HTH-TYPE TRANSCRIPTIONAL REGULATORY PROTEIN GABR"/>
    <property type="match status" value="1"/>
</dbReference>
<dbReference type="PROSITE" id="PS50949">
    <property type="entry name" value="HTH_GNTR"/>
    <property type="match status" value="1"/>
</dbReference>
<dbReference type="InterPro" id="IPR004839">
    <property type="entry name" value="Aminotransferase_I/II_large"/>
</dbReference>
<dbReference type="AlphaFoldDB" id="A0A3S2TR14"/>
<dbReference type="Gene3D" id="3.40.640.10">
    <property type="entry name" value="Type I PLP-dependent aspartate aminotransferase-like (Major domain)"/>
    <property type="match status" value="1"/>
</dbReference>
<dbReference type="Gene3D" id="1.10.10.10">
    <property type="entry name" value="Winged helix-like DNA-binding domain superfamily/Winged helix DNA-binding domain"/>
    <property type="match status" value="1"/>
</dbReference>
<keyword evidence="6" id="KW-0238">DNA-binding</keyword>
<evidence type="ECO:0000256" key="2">
    <source>
        <dbReference type="ARBA" id="ARBA00005384"/>
    </source>
</evidence>
<name>A0A3S2TR14_9BACI</name>